<dbReference type="PANTHER" id="PTHR43817:SF1">
    <property type="entry name" value="HYDROLASE, FAMILY 43, PUTATIVE (AFU_ORTHOLOGUE AFUA_3G01660)-RELATED"/>
    <property type="match status" value="1"/>
</dbReference>
<evidence type="ECO:0000313" key="6">
    <source>
        <dbReference type="EMBL" id="AJQ96355.1"/>
    </source>
</evidence>
<keyword evidence="7" id="KW-1185">Reference proteome</keyword>
<dbReference type="InterPro" id="IPR006710">
    <property type="entry name" value="Glyco_hydro_43"/>
</dbReference>
<name>A0A0C5VAK1_9GAMM</name>
<dbReference type="Pfam" id="PF04616">
    <property type="entry name" value="Glyco_hydro_43"/>
    <property type="match status" value="1"/>
</dbReference>
<dbReference type="HOGENOM" id="CLU_009397_2_1_6"/>
<evidence type="ECO:0000256" key="2">
    <source>
        <dbReference type="ARBA" id="ARBA00022729"/>
    </source>
</evidence>
<dbReference type="GO" id="GO:0005975">
    <property type="term" value="P:carbohydrate metabolic process"/>
    <property type="evidence" value="ECO:0007669"/>
    <property type="project" value="InterPro"/>
</dbReference>
<dbReference type="SUPFAM" id="SSF75005">
    <property type="entry name" value="Arabinanase/levansucrase/invertase"/>
    <property type="match status" value="1"/>
</dbReference>
<dbReference type="RefSeq" id="WP_044618377.1">
    <property type="nucleotide sequence ID" value="NZ_CP007142.1"/>
</dbReference>
<dbReference type="PIRSF" id="PIRSF025414">
    <property type="entry name" value="Alpha-L-arabinofuranosidase"/>
    <property type="match status" value="1"/>
</dbReference>
<dbReference type="GO" id="GO:0046556">
    <property type="term" value="F:alpha-L-arabinofuranosidase activity"/>
    <property type="evidence" value="ECO:0007669"/>
    <property type="project" value="UniProtKB-EC"/>
</dbReference>
<dbReference type="OrthoDB" id="177947at2"/>
<gene>
    <name evidence="6" type="ORF">YC6258_04321</name>
</gene>
<dbReference type="KEGG" id="gsn:YC6258_04321"/>
<organism evidence="6 7">
    <name type="scientific">Gynuella sunshinyii YC6258</name>
    <dbReference type="NCBI Taxonomy" id="1445510"/>
    <lineage>
        <taxon>Bacteria</taxon>
        <taxon>Pseudomonadati</taxon>
        <taxon>Pseudomonadota</taxon>
        <taxon>Gammaproteobacteria</taxon>
        <taxon>Oceanospirillales</taxon>
        <taxon>Saccharospirillaceae</taxon>
        <taxon>Gynuella</taxon>
    </lineage>
</organism>
<evidence type="ECO:0000313" key="7">
    <source>
        <dbReference type="Proteomes" id="UP000032266"/>
    </source>
</evidence>
<dbReference type="STRING" id="1445510.YC6258_04321"/>
<evidence type="ECO:0000256" key="3">
    <source>
        <dbReference type="ARBA" id="ARBA00022801"/>
    </source>
</evidence>
<evidence type="ECO:0000256" key="4">
    <source>
        <dbReference type="ARBA" id="ARBA00023295"/>
    </source>
</evidence>
<reference evidence="6 7" key="1">
    <citation type="submission" date="2014-01" db="EMBL/GenBank/DDBJ databases">
        <title>Full genme sequencing of cellulolytic bacterium Gynuella sunshinyii YC6258T gen. nov., sp. nov.</title>
        <authorList>
            <person name="Khan H."/>
            <person name="Chung E.J."/>
            <person name="Chung Y.R."/>
        </authorList>
    </citation>
    <scope>NUCLEOTIDE SEQUENCE [LARGE SCALE GENOMIC DNA]</scope>
    <source>
        <strain evidence="6 7">YC6258</strain>
    </source>
</reference>
<protein>
    <submittedName>
        <fullName evidence="6">Putative beta-xylosidase</fullName>
        <ecNumber evidence="6">3.2.1.55</ecNumber>
    </submittedName>
</protein>
<keyword evidence="2" id="KW-0732">Signal</keyword>
<dbReference type="Proteomes" id="UP000032266">
    <property type="component" value="Chromosome"/>
</dbReference>
<dbReference type="Gene3D" id="2.115.10.20">
    <property type="entry name" value="Glycosyl hydrolase domain, family 43"/>
    <property type="match status" value="1"/>
</dbReference>
<proteinExistence type="inferred from homology"/>
<keyword evidence="4 5" id="KW-0326">Glycosidase</keyword>
<dbReference type="EC" id="3.2.1.55" evidence="6"/>
<evidence type="ECO:0000256" key="1">
    <source>
        <dbReference type="ARBA" id="ARBA00009865"/>
    </source>
</evidence>
<evidence type="ECO:0000256" key="5">
    <source>
        <dbReference type="RuleBase" id="RU361187"/>
    </source>
</evidence>
<dbReference type="PATRIC" id="fig|1445510.3.peg.4287"/>
<accession>A0A0C5VAK1</accession>
<dbReference type="InterPro" id="IPR016828">
    <property type="entry name" value="Alpha-L-arabinofuranosidase"/>
</dbReference>
<sequence>MTTNPIILQRADPQILLHSDNRYYFIASVPEYDRIELRRADSITELATTADIVTVWHKPDSGPASDLIWAPEIHHIFGHWVIYFAAAPNREIFNDAFQHRMYALTCHDEDPISGKWTFAGQVDSGIDTFCLDATVFTHQQQHYYVWAQKHPVHKGNSCLYIATLADATTLNSQPVMISRPEFEWEIKGFWVNEGPAVIIRNGKIFISYSASATDERYCLGLLWAGEHENLLDPKAWHKGPRPVFASRPEADIYGPGHNSFTRDREHTKDYLVYHARNYTDIQGDPLWDPNRHTCVQTFHWDEQGFPVFGEPQPEMNDD</sequence>
<dbReference type="InterPro" id="IPR023296">
    <property type="entry name" value="Glyco_hydro_beta-prop_sf"/>
</dbReference>
<dbReference type="AlphaFoldDB" id="A0A0C5VAK1"/>
<keyword evidence="3 5" id="KW-0378">Hydrolase</keyword>
<comment type="similarity">
    <text evidence="1 5">Belongs to the glycosyl hydrolase 43 family.</text>
</comment>
<dbReference type="PANTHER" id="PTHR43817">
    <property type="entry name" value="GLYCOSYL HYDROLASE"/>
    <property type="match status" value="1"/>
</dbReference>
<dbReference type="EMBL" id="CP007142">
    <property type="protein sequence ID" value="AJQ96355.1"/>
    <property type="molecule type" value="Genomic_DNA"/>
</dbReference>